<dbReference type="InterPro" id="IPR035944">
    <property type="entry name" value="YfbM-like_sf"/>
</dbReference>
<gene>
    <name evidence="1" type="ORF">Ade02nite_46750</name>
</gene>
<keyword evidence="2" id="KW-1185">Reference proteome</keyword>
<dbReference type="RefSeq" id="WP_203767776.1">
    <property type="nucleotide sequence ID" value="NZ_BAAABO010000007.1"/>
</dbReference>
<protein>
    <recommendedName>
        <fullName evidence="3">DUF1877 family protein</fullName>
    </recommendedName>
</protein>
<evidence type="ECO:0000313" key="1">
    <source>
        <dbReference type="EMBL" id="GID76034.1"/>
    </source>
</evidence>
<evidence type="ECO:0000313" key="2">
    <source>
        <dbReference type="Proteomes" id="UP000609879"/>
    </source>
</evidence>
<name>A0ABQ3Y7S5_9ACTN</name>
<proteinExistence type="predicted"/>
<organism evidence="1 2">
    <name type="scientific">Paractinoplanes deccanensis</name>
    <dbReference type="NCBI Taxonomy" id="113561"/>
    <lineage>
        <taxon>Bacteria</taxon>
        <taxon>Bacillati</taxon>
        <taxon>Actinomycetota</taxon>
        <taxon>Actinomycetes</taxon>
        <taxon>Micromonosporales</taxon>
        <taxon>Micromonosporaceae</taxon>
        <taxon>Paractinoplanes</taxon>
    </lineage>
</organism>
<sequence>MSVLGEFRRVAPEELERIRAVPELARDRADRLPAWLDLDRAWERLAALMDRAGFPVNPISGGEPFPDERHAFGRSLTPAQVATAATHLARTPFGELEPHLRPLLDGEGWFQLPEQPLLEPFVPTEADFHPVDDETARAIRDTLAEAYAELAQFFTAAARDGQCTVFWAA</sequence>
<dbReference type="Proteomes" id="UP000609879">
    <property type="component" value="Unassembled WGS sequence"/>
</dbReference>
<reference evidence="1 2" key="1">
    <citation type="submission" date="2021-01" db="EMBL/GenBank/DDBJ databases">
        <title>Whole genome shotgun sequence of Actinoplanes deccanensis NBRC 13994.</title>
        <authorList>
            <person name="Komaki H."/>
            <person name="Tamura T."/>
        </authorList>
    </citation>
    <scope>NUCLEOTIDE SEQUENCE [LARGE SCALE GENOMIC DNA]</scope>
    <source>
        <strain evidence="1 2">NBRC 13994</strain>
    </source>
</reference>
<dbReference type="Gene3D" id="3.40.1760.10">
    <property type="entry name" value="YfbM-like super family"/>
    <property type="match status" value="1"/>
</dbReference>
<dbReference type="InterPro" id="IPR015068">
    <property type="entry name" value="DUF1877"/>
</dbReference>
<accession>A0ABQ3Y7S5</accession>
<dbReference type="EMBL" id="BOMI01000090">
    <property type="protein sequence ID" value="GID76034.1"/>
    <property type="molecule type" value="Genomic_DNA"/>
</dbReference>
<evidence type="ECO:0008006" key="3">
    <source>
        <dbReference type="Google" id="ProtNLM"/>
    </source>
</evidence>
<dbReference type="Pfam" id="PF08974">
    <property type="entry name" value="DUF1877"/>
    <property type="match status" value="1"/>
</dbReference>
<comment type="caution">
    <text evidence="1">The sequence shown here is derived from an EMBL/GenBank/DDBJ whole genome shotgun (WGS) entry which is preliminary data.</text>
</comment>